<dbReference type="STRING" id="44575.SAMN05216419_104221"/>
<accession>A0A1N6F7F7</accession>
<keyword evidence="1" id="KW-0472">Membrane</keyword>
<keyword evidence="3" id="KW-1185">Reference proteome</keyword>
<evidence type="ECO:0000313" key="3">
    <source>
        <dbReference type="Proteomes" id="UP000185062"/>
    </source>
</evidence>
<gene>
    <name evidence="2" type="ORF">SAMN02743940_0125</name>
</gene>
<keyword evidence="1" id="KW-1133">Transmembrane helix</keyword>
<evidence type="ECO:0008006" key="4">
    <source>
        <dbReference type="Google" id="ProtNLM"/>
    </source>
</evidence>
<keyword evidence="1" id="KW-0812">Transmembrane</keyword>
<proteinExistence type="predicted"/>
<feature type="transmembrane region" description="Helical" evidence="1">
    <location>
        <begin position="38"/>
        <end position="58"/>
    </location>
</feature>
<dbReference type="RefSeq" id="WP_143071276.1">
    <property type="nucleotide sequence ID" value="NZ_FSRO01000001.1"/>
</dbReference>
<dbReference type="Proteomes" id="UP000185062">
    <property type="component" value="Unassembled WGS sequence"/>
</dbReference>
<sequence length="66" mass="7739">MIKRLFWLLQILTFAFPVIIFITYILMDEGDQFTSEHYFLTGLSAIPFFIVQLLKFIFAGADEESK</sequence>
<organism evidence="2 3">
    <name type="scientific">Nitrosomonas cryotolerans ATCC 49181</name>
    <dbReference type="NCBI Taxonomy" id="1131553"/>
    <lineage>
        <taxon>Bacteria</taxon>
        <taxon>Pseudomonadati</taxon>
        <taxon>Pseudomonadota</taxon>
        <taxon>Betaproteobacteria</taxon>
        <taxon>Nitrosomonadales</taxon>
        <taxon>Nitrosomonadaceae</taxon>
        <taxon>Nitrosomonas</taxon>
    </lineage>
</organism>
<dbReference type="eggNOG" id="ENOG5031BPK">
    <property type="taxonomic scope" value="Bacteria"/>
</dbReference>
<dbReference type="AlphaFoldDB" id="A0A1N6F7F7"/>
<evidence type="ECO:0000256" key="1">
    <source>
        <dbReference type="SAM" id="Phobius"/>
    </source>
</evidence>
<name>A0A1N6F7F7_9PROT</name>
<feature type="transmembrane region" description="Helical" evidence="1">
    <location>
        <begin position="7"/>
        <end position="26"/>
    </location>
</feature>
<dbReference type="EMBL" id="FSRO01000001">
    <property type="protein sequence ID" value="SIN91169.1"/>
    <property type="molecule type" value="Genomic_DNA"/>
</dbReference>
<evidence type="ECO:0000313" key="2">
    <source>
        <dbReference type="EMBL" id="SIN91169.1"/>
    </source>
</evidence>
<reference evidence="2 3" key="1">
    <citation type="submission" date="2016-12" db="EMBL/GenBank/DDBJ databases">
        <authorList>
            <person name="Song W.-J."/>
            <person name="Kurnit D.M."/>
        </authorList>
    </citation>
    <scope>NUCLEOTIDE SEQUENCE [LARGE SCALE GENOMIC DNA]</scope>
    <source>
        <strain evidence="2 3">ATCC 49181</strain>
    </source>
</reference>
<protein>
    <recommendedName>
        <fullName evidence="4">Solute:sodium symporter small subunit</fullName>
    </recommendedName>
</protein>